<sequence length="618" mass="69575">MNTRATIQRDIGNKDIHSGWKNTVNPQQRTSDVSSELLEDRFSIPKFYRDIKSPKESFFSPVDSFIKKSPNHFSSSSNKKLISPKSRLINQSKHESLRTVADGQEPQLSSKVTTKLSTNTTFIKPPRNSVKNLKKGSEESPKKLQKDHISSLKINITRIPSPINKSSHQPKIDPKIIQGMTVKQEEADEIIKAEEVEREITTRLDNSTDKKPDIHIGKFHKESKPRGDNLNARDLANKILMDDAKERIALKKKFTNMEFTGPNSNISISELIKTPRDIRSQAISRLEQTTSSTQQSMRLVVEAKSQKGERSTKSSLENTQSPFDFIRKLKKEEVLKNTESKDESTGKAGNKNVGINMTLIGDKLQVSGAPSRMMRSKSFITAKCEAKSVVSCDVQTQTVDLSKGHKVVINNTGSRKRPILGEVKTKEGKYSTNTEANMRLSEIPHRNILPKTLKVESPGSSGGSSDGTYTVDQNDAEREEELTTIYNISKEGQEHLGKKGKFTGAIANLITKSRAVSFVRQKKTLKNGESGKADRSRKIKEIEVSATPEYREKHKPKVEDKRIYSKQSMYKKEQIKNSLTTKRTEMTKRSESFVEPKLPPRKKSSKMSRIPIPVSPKK</sequence>
<reference evidence="2" key="1">
    <citation type="submission" date="2020-11" db="EMBL/GenBank/DDBJ databases">
        <authorList>
            <person name="Tran Van P."/>
        </authorList>
    </citation>
    <scope>NUCLEOTIDE SEQUENCE</scope>
</reference>
<proteinExistence type="predicted"/>
<evidence type="ECO:0000256" key="1">
    <source>
        <dbReference type="SAM" id="MobiDB-lite"/>
    </source>
</evidence>
<dbReference type="AlphaFoldDB" id="A0A7R9IVW7"/>
<feature type="region of interest" description="Disordered" evidence="1">
    <location>
        <begin position="120"/>
        <end position="148"/>
    </location>
</feature>
<gene>
    <name evidence="2" type="ORF">TCMB3V08_LOCUS723</name>
</gene>
<feature type="compositionally biased region" description="Basic and acidic residues" evidence="1">
    <location>
        <begin position="545"/>
        <end position="563"/>
    </location>
</feature>
<feature type="region of interest" description="Disordered" evidence="1">
    <location>
        <begin position="545"/>
        <end position="618"/>
    </location>
</feature>
<protein>
    <submittedName>
        <fullName evidence="2">(California timema) hypothetical protein</fullName>
    </submittedName>
</protein>
<name>A0A7R9IVW7_TIMCA</name>
<evidence type="ECO:0000313" key="2">
    <source>
        <dbReference type="EMBL" id="CAD7567947.1"/>
    </source>
</evidence>
<organism evidence="2">
    <name type="scientific">Timema californicum</name>
    <name type="common">California timema</name>
    <name type="synonym">Walking stick</name>
    <dbReference type="NCBI Taxonomy" id="61474"/>
    <lineage>
        <taxon>Eukaryota</taxon>
        <taxon>Metazoa</taxon>
        <taxon>Ecdysozoa</taxon>
        <taxon>Arthropoda</taxon>
        <taxon>Hexapoda</taxon>
        <taxon>Insecta</taxon>
        <taxon>Pterygota</taxon>
        <taxon>Neoptera</taxon>
        <taxon>Polyneoptera</taxon>
        <taxon>Phasmatodea</taxon>
        <taxon>Timematodea</taxon>
        <taxon>Timematoidea</taxon>
        <taxon>Timematidae</taxon>
        <taxon>Timema</taxon>
    </lineage>
</organism>
<accession>A0A7R9IVW7</accession>
<dbReference type="EMBL" id="OE179188">
    <property type="protein sequence ID" value="CAD7567947.1"/>
    <property type="molecule type" value="Genomic_DNA"/>
</dbReference>
<feature type="compositionally biased region" description="Basic and acidic residues" evidence="1">
    <location>
        <begin position="135"/>
        <end position="148"/>
    </location>
</feature>
<feature type="compositionally biased region" description="Basic and acidic residues" evidence="1">
    <location>
        <begin position="582"/>
        <end position="594"/>
    </location>
</feature>